<feature type="compositionally biased region" description="Low complexity" evidence="1">
    <location>
        <begin position="544"/>
        <end position="555"/>
    </location>
</feature>
<evidence type="ECO:0000313" key="3">
    <source>
        <dbReference type="Proteomes" id="UP000095143"/>
    </source>
</evidence>
<name>A0A1C2EEJ7_9PSED</name>
<comment type="caution">
    <text evidence="2">The sequence shown here is derived from an EMBL/GenBank/DDBJ whole genome shotgun (WGS) entry which is preliminary data.</text>
</comment>
<feature type="compositionally biased region" description="Low complexity" evidence="1">
    <location>
        <begin position="447"/>
        <end position="530"/>
    </location>
</feature>
<feature type="compositionally biased region" description="Low complexity" evidence="1">
    <location>
        <begin position="618"/>
        <end position="658"/>
    </location>
</feature>
<gene>
    <name evidence="2" type="ORF">BBI10_02760</name>
</gene>
<sequence>MVGGIGNNHVTAPLLPSTQPSAGNAGNAGNAGHQPPTLQDRLRNAGHSALATGGMLIDDTRNSLPSGRTMGAMAGHALQQAVTCGATTFAREEVFMHAYNAMLPILQDQGAPALMAAQVAVSGTKIAANLYRHSRLDHPDPEAGVRGHFGLSPEQWQSKTPTEKAALTAEHKSDSRNVTRNEIVADAAFLVMSALSHSHGDGALAARVLATQMRNLTYAASRETLQATVSTTTSSNGTSTHGVNSDHMNANAWTYSAMTLAMGYLQDAVIGHALPAGQSAAGPTVNDEHGKPLTGAALNSAINTVAGIRALANTAIETVDAYRGKHASLAEVGDTQKLQTDASKLLPLKDYERLLDHSPARLSWNNISGALPLALDTLTKGKVSPAVSQFFNNAGAAAMFGLTYETVNKTYNAHATNRAARAALNTGSPQTTGGQAGVTATVAPAQVQPTPTAPAQVQPTPTAPAQAQPAPVAPAQAQPAPTAPAQAQPAPVAPAQAQPTPIAPAQVQPAPTAPAQAQPAPVAPAQAQPTPIAPAPVAQPVPAQPAQAPQPAVQASTLAPATPASRTAPKPAQVPTSALAQASMRSQARFANVGVGQSSAGPARSPAAVAAGAAAIARAAAAARPAPMPTSTPTAAQAAAALATPVEPSDAAAPAPESINMDLADSSSGKP</sequence>
<organism evidence="2 3">
    <name type="scientific">Pseudomonas graminis</name>
    <dbReference type="NCBI Taxonomy" id="158627"/>
    <lineage>
        <taxon>Bacteria</taxon>
        <taxon>Pseudomonadati</taxon>
        <taxon>Pseudomonadota</taxon>
        <taxon>Gammaproteobacteria</taxon>
        <taxon>Pseudomonadales</taxon>
        <taxon>Pseudomonadaceae</taxon>
        <taxon>Pseudomonas</taxon>
    </lineage>
</organism>
<feature type="compositionally biased region" description="Pro residues" evidence="1">
    <location>
        <begin position="531"/>
        <end position="543"/>
    </location>
</feature>
<evidence type="ECO:0000313" key="2">
    <source>
        <dbReference type="EMBL" id="OCX25419.1"/>
    </source>
</evidence>
<reference evidence="2 3" key="1">
    <citation type="submission" date="2016-08" db="EMBL/GenBank/DDBJ databases">
        <title>Whole genome sequence of Pseudomonas graminis strain UASWS1507, a potential biological control agent for agriculture.</title>
        <authorList>
            <person name="Crovadore J."/>
            <person name="Calmin G."/>
            <person name="Chablais R."/>
            <person name="Cochard B."/>
            <person name="Lefort F."/>
        </authorList>
    </citation>
    <scope>NUCLEOTIDE SEQUENCE [LARGE SCALE GENOMIC DNA]</scope>
    <source>
        <strain evidence="2 3">UASWS1507</strain>
    </source>
</reference>
<feature type="region of interest" description="Disordered" evidence="1">
    <location>
        <begin position="618"/>
        <end position="671"/>
    </location>
</feature>
<dbReference type="EMBL" id="MDEN01000050">
    <property type="protein sequence ID" value="OCX25419.1"/>
    <property type="molecule type" value="Genomic_DNA"/>
</dbReference>
<evidence type="ECO:0000256" key="1">
    <source>
        <dbReference type="SAM" id="MobiDB-lite"/>
    </source>
</evidence>
<dbReference type="RefSeq" id="WP_065986521.1">
    <property type="nucleotide sequence ID" value="NZ_MDEN01000050.1"/>
</dbReference>
<proteinExistence type="predicted"/>
<protein>
    <submittedName>
        <fullName evidence="2">Uncharacterized protein</fullName>
    </submittedName>
</protein>
<accession>A0A1C2EEJ7</accession>
<dbReference type="Proteomes" id="UP000095143">
    <property type="component" value="Unassembled WGS sequence"/>
</dbReference>
<dbReference type="OrthoDB" id="6513525at2"/>
<feature type="region of interest" description="Disordered" evidence="1">
    <location>
        <begin position="447"/>
        <end position="581"/>
    </location>
</feature>
<feature type="compositionally biased region" description="Low complexity" evidence="1">
    <location>
        <begin position="22"/>
        <end position="32"/>
    </location>
</feature>
<dbReference type="AlphaFoldDB" id="A0A1C2EEJ7"/>
<feature type="region of interest" description="Disordered" evidence="1">
    <location>
        <begin position="1"/>
        <end position="40"/>
    </location>
</feature>